<dbReference type="AlphaFoldDB" id="A0A8H5PAK0"/>
<name>A0A8H5PAK0_9HYPO</name>
<evidence type="ECO:0000313" key="2">
    <source>
        <dbReference type="Proteomes" id="UP000546213"/>
    </source>
</evidence>
<dbReference type="PANTHER" id="PTHR35205">
    <property type="entry name" value="NB-ARC AND TPR DOMAIN PROTEIN"/>
    <property type="match status" value="1"/>
</dbReference>
<evidence type="ECO:0000313" key="1">
    <source>
        <dbReference type="EMBL" id="KAF5593172.1"/>
    </source>
</evidence>
<evidence type="ECO:0008006" key="3">
    <source>
        <dbReference type="Google" id="ProtNLM"/>
    </source>
</evidence>
<dbReference type="PANTHER" id="PTHR35205:SF1">
    <property type="entry name" value="ZU5 DOMAIN-CONTAINING PROTEIN"/>
    <property type="match status" value="1"/>
</dbReference>
<gene>
    <name evidence="1" type="ORF">FPCIR_5378</name>
</gene>
<proteinExistence type="predicted"/>
<organism evidence="1 2">
    <name type="scientific">Fusarium pseudocircinatum</name>
    <dbReference type="NCBI Taxonomy" id="56676"/>
    <lineage>
        <taxon>Eukaryota</taxon>
        <taxon>Fungi</taxon>
        <taxon>Dikarya</taxon>
        <taxon>Ascomycota</taxon>
        <taxon>Pezizomycotina</taxon>
        <taxon>Sordariomycetes</taxon>
        <taxon>Hypocreomycetidae</taxon>
        <taxon>Hypocreales</taxon>
        <taxon>Nectriaceae</taxon>
        <taxon>Fusarium</taxon>
        <taxon>Fusarium fujikuroi species complex</taxon>
    </lineage>
</organism>
<reference evidence="1 2" key="1">
    <citation type="submission" date="2020-05" db="EMBL/GenBank/DDBJ databases">
        <title>Identification and distribution of gene clusters putatively required for synthesis of sphingolipid metabolism inhibitors in phylogenetically diverse species of the filamentous fungus Fusarium.</title>
        <authorList>
            <person name="Kim H.-S."/>
            <person name="Busman M."/>
            <person name="Brown D.W."/>
            <person name="Divon H."/>
            <person name="Uhlig S."/>
            <person name="Proctor R.H."/>
        </authorList>
    </citation>
    <scope>NUCLEOTIDE SEQUENCE [LARGE SCALE GENOMIC DNA]</scope>
    <source>
        <strain evidence="1 2">NRRL 36939</strain>
    </source>
</reference>
<dbReference type="SUPFAM" id="SSF52540">
    <property type="entry name" value="P-loop containing nucleoside triphosphate hydrolases"/>
    <property type="match status" value="1"/>
</dbReference>
<sequence length="466" mass="52538">MAGPRFNDPVYGSNVVTGISATGNAHQTFNFNQHSEPRPFFLFPYEKNEDFVPRPEISSKLDELLPKNSDDFRSAALWGLGGSGTDSKTQIALGFAYSRYSKRKCSVFWVHADSEATFARDYGSIASVLGTNTQGSEHELLQNVQHKIESLPRWLLIIDNADDLSLFGVGSTVRNTSRIMHYIPKGPNGTILWISRDEAIVGSLVGVRRGIAVPRMTSDESKALLELTMPQSITDDDLDDAVLLLEQLQFLPLAIYQAGAYMRRTETSISQYLDGFKEETRRWRMLKVPDFDRYRLHNSSNSILETWNPSIRLLHQENELAYKILQILAYVDNEAITERLVDAAAVHGGTKQTGDMAESKKREAICRLKNFSFLIEHHLGDNERTYEIHKLVKDAIRHNLRNESILDGRANNTKKDSRYLGTCIKRRFRNSGSSKGVRRQGEEYFASAAAAIVVSASPHKTRLKPV</sequence>
<dbReference type="EMBL" id="JAAOAS010000113">
    <property type="protein sequence ID" value="KAF5593172.1"/>
    <property type="molecule type" value="Genomic_DNA"/>
</dbReference>
<keyword evidence="2" id="KW-1185">Reference proteome</keyword>
<dbReference type="Gene3D" id="3.40.50.300">
    <property type="entry name" value="P-loop containing nucleotide triphosphate hydrolases"/>
    <property type="match status" value="1"/>
</dbReference>
<protein>
    <recommendedName>
        <fullName evidence="3">NB-ARC domain-containing protein</fullName>
    </recommendedName>
</protein>
<comment type="caution">
    <text evidence="1">The sequence shown here is derived from an EMBL/GenBank/DDBJ whole genome shotgun (WGS) entry which is preliminary data.</text>
</comment>
<dbReference type="Proteomes" id="UP000546213">
    <property type="component" value="Unassembled WGS sequence"/>
</dbReference>
<dbReference type="InterPro" id="IPR027417">
    <property type="entry name" value="P-loop_NTPase"/>
</dbReference>
<dbReference type="OrthoDB" id="1658288at2759"/>
<accession>A0A8H5PAK0</accession>